<organism evidence="3 4">
    <name type="scientific">Thermofilum adornatum</name>
    <dbReference type="NCBI Taxonomy" id="1365176"/>
    <lineage>
        <taxon>Archaea</taxon>
        <taxon>Thermoproteota</taxon>
        <taxon>Thermoprotei</taxon>
        <taxon>Thermofilales</taxon>
        <taxon>Thermofilaceae</taxon>
        <taxon>Thermofilum</taxon>
    </lineage>
</organism>
<comment type="function">
    <text evidence="2">CRISPR (clustered regularly interspaced short palindromic repeat) is an adaptive immune system that provides protection against mobile genetic elements (viruses, transposable elements and conjugative plasmids). CRISPR clusters contain spacers, sequences complementary to antecedent mobile elements, and target invading nucleic acids. CRISPR clusters are transcribed and processed into CRISPR RNA (crRNA).</text>
</comment>
<dbReference type="AlphaFoldDB" id="S5ZDL6"/>
<dbReference type="GeneID" id="16573376"/>
<sequence>MVFVSIGLRLRVEVEALNMVEALGAYTRHRTVSILKKVNKDGSIRYKILTAPAISGQSIANGYMRALVELGNFYKLKVCEECKAYETRGGFTKHGTSKDKDLTHDKIVESCIVEDITGFMVPDLGIRRTSPVMFSYMVPDVESAKAMVESQFHVRYDFSTQQHQPFSIESGTAIYMLMIGIDASRIGKLENGEFTEDRETRLEVAFKGISVLLESSGFGAKKARYLPIEEVVGGIAAISNPIPFSVSPPRVYPGGTNYICDTIARAEKYLDALNQLKEEIHIVYMDKERLDSCTSSKQNVEKADTMTEMLEKALQKTKNLLPKQKRD</sequence>
<evidence type="ECO:0000313" key="3">
    <source>
        <dbReference type="EMBL" id="AGT35093.1"/>
    </source>
</evidence>
<protein>
    <recommendedName>
        <fullName evidence="5">DevR family CRISPR-associated autoregulator</fullName>
    </recommendedName>
</protein>
<dbReference type="KEGG" id="thb:N186_03655"/>
<dbReference type="HOGENOM" id="CLU_054331_0_0_2"/>
<dbReference type="PANTHER" id="PTHR37459">
    <property type="match status" value="1"/>
</dbReference>
<proteinExistence type="predicted"/>
<dbReference type="InterPro" id="IPR010154">
    <property type="entry name" value="CRISPR-assoc_Cas7/Cst2/DevR"/>
</dbReference>
<evidence type="ECO:0000256" key="1">
    <source>
        <dbReference type="ARBA" id="ARBA00023118"/>
    </source>
</evidence>
<dbReference type="Pfam" id="PF01905">
    <property type="entry name" value="DevR"/>
    <property type="match status" value="1"/>
</dbReference>
<gene>
    <name evidence="3" type="ORF">N186_03655</name>
</gene>
<dbReference type="Proteomes" id="UP000015543">
    <property type="component" value="Chromosome"/>
</dbReference>
<name>S5ZDL6_9CREN</name>
<dbReference type="EMBL" id="CP006646">
    <property type="protein sequence ID" value="AGT35093.1"/>
    <property type="molecule type" value="Genomic_DNA"/>
</dbReference>
<dbReference type="PANTHER" id="PTHR37459:SF1">
    <property type="entry name" value="CRISPR-ASSOCIATED PROTEIN CAS7_CST2_DEVR"/>
    <property type="match status" value="1"/>
</dbReference>
<evidence type="ECO:0000313" key="4">
    <source>
        <dbReference type="Proteomes" id="UP000015543"/>
    </source>
</evidence>
<accession>S5ZDL6</accession>
<keyword evidence="1" id="KW-0051">Antiviral defense</keyword>
<dbReference type="GO" id="GO:0051607">
    <property type="term" value="P:defense response to virus"/>
    <property type="evidence" value="ECO:0007669"/>
    <property type="project" value="UniProtKB-KW"/>
</dbReference>
<evidence type="ECO:0000256" key="2">
    <source>
        <dbReference type="ARBA" id="ARBA00025626"/>
    </source>
</evidence>
<keyword evidence="4" id="KW-1185">Reference proteome</keyword>
<dbReference type="RefSeq" id="WP_020962398.1">
    <property type="nucleotide sequence ID" value="NC_022093.1"/>
</dbReference>
<reference evidence="3 4" key="1">
    <citation type="journal article" date="2013" name="Genome Announc.">
        <title>Complete Genomic Sequence of 'Thermofilum adornatus' Strain 1910bT, a Hyperthermophilic Anaerobic Organotrophic Crenarchaeon.</title>
        <authorList>
            <person name="Dominova I.N."/>
            <person name="Kublanov I.V."/>
            <person name="Podosokorskaya O.A."/>
            <person name="Derbikova K.S."/>
            <person name="Patrushev M.V."/>
            <person name="Toshchakov S.V."/>
        </authorList>
    </citation>
    <scope>NUCLEOTIDE SEQUENCE [LARGE SCALE GENOMIC DNA]</scope>
    <source>
        <strain evidence="4">1910b</strain>
    </source>
</reference>
<evidence type="ECO:0008006" key="5">
    <source>
        <dbReference type="Google" id="ProtNLM"/>
    </source>
</evidence>
<dbReference type="OrthoDB" id="97643at2157"/>
<dbReference type="InterPro" id="IPR052681">
    <property type="entry name" value="CRISPR-Cas7/Cst2/DevR"/>
</dbReference>
<dbReference type="eggNOG" id="arCOG03617">
    <property type="taxonomic scope" value="Archaea"/>
</dbReference>
<dbReference type="PATRIC" id="fig|1365176.7.peg.710"/>
<dbReference type="NCBIfam" id="TIGR01875">
    <property type="entry name" value="cas_MJ0381"/>
    <property type="match status" value="1"/>
</dbReference>